<comment type="caution">
    <text evidence="1">The sequence shown here is derived from an EMBL/GenBank/DDBJ whole genome shotgun (WGS) entry which is preliminary data.</text>
</comment>
<dbReference type="VEuPathDB" id="GiardiaDB:QR46_4220"/>
<evidence type="ECO:0000313" key="1">
    <source>
        <dbReference type="EMBL" id="KWX11817.1"/>
    </source>
</evidence>
<dbReference type="EMBL" id="JXTI01000154">
    <property type="protein sequence ID" value="KWX11817.1"/>
    <property type="molecule type" value="Genomic_DNA"/>
</dbReference>
<dbReference type="Proteomes" id="UP000070089">
    <property type="component" value="Unassembled WGS sequence"/>
</dbReference>
<gene>
    <name evidence="1" type="ORF">QR46_4220</name>
</gene>
<name>A0A132NP12_GIAIN</name>
<dbReference type="OrthoDB" id="10250454at2759"/>
<accession>A0A132NP12</accession>
<organism evidence="1 2">
    <name type="scientific">Giardia duodenalis assemblage B</name>
    <dbReference type="NCBI Taxonomy" id="1394984"/>
    <lineage>
        <taxon>Eukaryota</taxon>
        <taxon>Metamonada</taxon>
        <taxon>Diplomonadida</taxon>
        <taxon>Hexamitidae</taxon>
        <taxon>Giardiinae</taxon>
        <taxon>Giardia</taxon>
    </lineage>
</organism>
<reference evidence="1 2" key="1">
    <citation type="journal article" date="2015" name="Mol. Biochem. Parasitol.">
        <title>Identification of polymorphic genes for use in assemblage B genotyping assays through comparative genomics of multiple assemblage B Giardia duodenalis isolates.</title>
        <authorList>
            <person name="Wielinga C."/>
            <person name="Thompson R.C."/>
            <person name="Monis P."/>
            <person name="Ryan U."/>
        </authorList>
    </citation>
    <scope>NUCLEOTIDE SEQUENCE [LARGE SCALE GENOMIC DNA]</scope>
    <source>
        <strain evidence="1 2">BAH15c1</strain>
    </source>
</reference>
<evidence type="ECO:0000313" key="2">
    <source>
        <dbReference type="Proteomes" id="UP000070089"/>
    </source>
</evidence>
<proteinExistence type="predicted"/>
<sequence length="315" mass="35058">MMFRMCGCAPSLRLQIASLGVGPDEPITNADASTNTLNPEFAISSRESQKIAISPALTFRSAYSALSGRTTTDLDVTPLYNQFTVQPEPREAIAPREVDQLISFLYSYMEHRMVSQRCAIPAYADVLEDRDALVSLATLNIERIHAFAEGFIQRDSFLAFLATFFRESPIRHLTKWSSISLIENNRYGVTFTRHTLMCVLVNYISAHWSDTMGVQMFYAIRADLQRNGTLGVTISDLRMNQKSNPIAADPGSTPTRAAICCGGRSQNRMVVLSRLKCGTLLRIAGAIEPDSNYQIDCFELCCFLEVLLSILELVS</sequence>
<protein>
    <submittedName>
        <fullName evidence="1">Uncharacterized protein</fullName>
    </submittedName>
</protein>
<dbReference type="AlphaFoldDB" id="A0A132NP12"/>